<comment type="caution">
    <text evidence="1">The sequence shown here is derived from an EMBL/GenBank/DDBJ whole genome shotgun (WGS) entry which is preliminary data.</text>
</comment>
<name>A0A9N9EGL9_9GLOM</name>
<dbReference type="EMBL" id="CAJVPJ010007558">
    <property type="protein sequence ID" value="CAG8676180.1"/>
    <property type="molecule type" value="Genomic_DNA"/>
</dbReference>
<reference evidence="1" key="1">
    <citation type="submission" date="2021-06" db="EMBL/GenBank/DDBJ databases">
        <authorList>
            <person name="Kallberg Y."/>
            <person name="Tangrot J."/>
            <person name="Rosling A."/>
        </authorList>
    </citation>
    <scope>NUCLEOTIDE SEQUENCE</scope>
    <source>
        <strain evidence="1">IA702</strain>
    </source>
</reference>
<accession>A0A9N9EGL9</accession>
<protein>
    <submittedName>
        <fullName evidence="1">9300_t:CDS:1</fullName>
    </submittedName>
</protein>
<organism evidence="1 2">
    <name type="scientific">Paraglomus occultum</name>
    <dbReference type="NCBI Taxonomy" id="144539"/>
    <lineage>
        <taxon>Eukaryota</taxon>
        <taxon>Fungi</taxon>
        <taxon>Fungi incertae sedis</taxon>
        <taxon>Mucoromycota</taxon>
        <taxon>Glomeromycotina</taxon>
        <taxon>Glomeromycetes</taxon>
        <taxon>Paraglomerales</taxon>
        <taxon>Paraglomeraceae</taxon>
        <taxon>Paraglomus</taxon>
    </lineage>
</organism>
<evidence type="ECO:0000313" key="1">
    <source>
        <dbReference type="EMBL" id="CAG8676180.1"/>
    </source>
</evidence>
<dbReference type="InterPro" id="IPR032675">
    <property type="entry name" value="LRR_dom_sf"/>
</dbReference>
<dbReference type="SUPFAM" id="SSF52047">
    <property type="entry name" value="RNI-like"/>
    <property type="match status" value="1"/>
</dbReference>
<keyword evidence="2" id="KW-1185">Reference proteome</keyword>
<feature type="non-terminal residue" evidence="1">
    <location>
        <position position="1"/>
    </location>
</feature>
<evidence type="ECO:0000313" key="2">
    <source>
        <dbReference type="Proteomes" id="UP000789572"/>
    </source>
</evidence>
<dbReference type="Gene3D" id="3.80.10.10">
    <property type="entry name" value="Ribonuclease Inhibitor"/>
    <property type="match status" value="1"/>
</dbReference>
<sequence>TVAIASVYATMKSLFKLLESQSNSLESIVLIHVCLSSDDLTVETIKFPQLTSIYLNRCHITGRLESMLEADLPKLRQLKLKNTRWQS</sequence>
<dbReference type="Proteomes" id="UP000789572">
    <property type="component" value="Unassembled WGS sequence"/>
</dbReference>
<feature type="non-terminal residue" evidence="1">
    <location>
        <position position="87"/>
    </location>
</feature>
<gene>
    <name evidence="1" type="ORF">POCULU_LOCUS11242</name>
</gene>
<dbReference type="AlphaFoldDB" id="A0A9N9EGL9"/>
<proteinExistence type="predicted"/>